<gene>
    <name evidence="1" type="ORF">NBO_1015g0002</name>
</gene>
<protein>
    <submittedName>
        <fullName evidence="1">Nuclear scaffold like protein</fullName>
    </submittedName>
</protein>
<reference evidence="1 2" key="1">
    <citation type="journal article" date="2013" name="BMC Genomics">
        <title>Comparative genomics of parasitic silkworm microsporidia reveal an association between genome expansion and host adaptation.</title>
        <authorList>
            <person name="Pan G."/>
            <person name="Xu J."/>
            <person name="Li T."/>
            <person name="Xia Q."/>
            <person name="Liu S.L."/>
            <person name="Zhang G."/>
            <person name="Li S."/>
            <person name="Li C."/>
            <person name="Liu H."/>
            <person name="Yang L."/>
            <person name="Liu T."/>
            <person name="Zhang X."/>
            <person name="Wu Z."/>
            <person name="Fan W."/>
            <person name="Dang X."/>
            <person name="Xiang H."/>
            <person name="Tao M."/>
            <person name="Li Y."/>
            <person name="Hu J."/>
            <person name="Li Z."/>
            <person name="Lin L."/>
            <person name="Luo J."/>
            <person name="Geng L."/>
            <person name="Wang L."/>
            <person name="Long M."/>
            <person name="Wan Y."/>
            <person name="He N."/>
            <person name="Zhang Z."/>
            <person name="Lu C."/>
            <person name="Keeling P.J."/>
            <person name="Wang J."/>
            <person name="Xiang Z."/>
            <person name="Zhou Z."/>
        </authorList>
    </citation>
    <scope>NUCLEOTIDE SEQUENCE [LARGE SCALE GENOMIC DNA]</scope>
    <source>
        <strain evidence="2">CQ1 / CVCC 102059</strain>
    </source>
</reference>
<dbReference type="InterPro" id="IPR011990">
    <property type="entry name" value="TPR-like_helical_dom_sf"/>
</dbReference>
<dbReference type="Gene3D" id="1.25.40.10">
    <property type="entry name" value="Tetratricopeptide repeat domain"/>
    <property type="match status" value="1"/>
</dbReference>
<accession>R0MC33</accession>
<evidence type="ECO:0000313" key="2">
    <source>
        <dbReference type="Proteomes" id="UP000016927"/>
    </source>
</evidence>
<dbReference type="HOGENOM" id="CLU_2184696_0_0_1"/>
<dbReference type="OrthoDB" id="10248520at2759"/>
<sequence>MFSNIHKLFTPSLNTTFYFKNVVLLIPKMTQQLLINFSKSLKYHNYDNAKFIGSILLNLDPKYHLLLPISLYLDGEYSRSIFFLTEIDTYTSNFYLALNYMKLKNLRRP</sequence>
<keyword evidence="2" id="KW-1185">Reference proteome</keyword>
<name>R0MC33_NOSB1</name>
<dbReference type="Proteomes" id="UP000016927">
    <property type="component" value="Unassembled WGS sequence"/>
</dbReference>
<proteinExistence type="predicted"/>
<dbReference type="AlphaFoldDB" id="R0MC33"/>
<dbReference type="VEuPathDB" id="MicrosporidiaDB:NBO_1015g0002"/>
<organism evidence="1 2">
    <name type="scientific">Nosema bombycis (strain CQ1 / CVCC 102059)</name>
    <name type="common">Microsporidian parasite</name>
    <name type="synonym">Pebrine of silkworm</name>
    <dbReference type="NCBI Taxonomy" id="578461"/>
    <lineage>
        <taxon>Eukaryota</taxon>
        <taxon>Fungi</taxon>
        <taxon>Fungi incertae sedis</taxon>
        <taxon>Microsporidia</taxon>
        <taxon>Nosematidae</taxon>
        <taxon>Nosema</taxon>
    </lineage>
</organism>
<evidence type="ECO:0000313" key="1">
    <source>
        <dbReference type="EMBL" id="EOB11615.1"/>
    </source>
</evidence>
<dbReference type="EMBL" id="KB909922">
    <property type="protein sequence ID" value="EOB11615.1"/>
    <property type="molecule type" value="Genomic_DNA"/>
</dbReference>